<proteinExistence type="predicted"/>
<dbReference type="EMBL" id="SRLO01000930">
    <property type="protein sequence ID" value="TNN44010.1"/>
    <property type="molecule type" value="Genomic_DNA"/>
</dbReference>
<protein>
    <submittedName>
        <fullName evidence="1">Uncharacterized protein</fullName>
    </submittedName>
</protein>
<keyword evidence="2" id="KW-1185">Reference proteome</keyword>
<organism evidence="1 2">
    <name type="scientific">Liparis tanakae</name>
    <name type="common">Tanaka's snailfish</name>
    <dbReference type="NCBI Taxonomy" id="230148"/>
    <lineage>
        <taxon>Eukaryota</taxon>
        <taxon>Metazoa</taxon>
        <taxon>Chordata</taxon>
        <taxon>Craniata</taxon>
        <taxon>Vertebrata</taxon>
        <taxon>Euteleostomi</taxon>
        <taxon>Actinopterygii</taxon>
        <taxon>Neopterygii</taxon>
        <taxon>Teleostei</taxon>
        <taxon>Neoteleostei</taxon>
        <taxon>Acanthomorphata</taxon>
        <taxon>Eupercaria</taxon>
        <taxon>Perciformes</taxon>
        <taxon>Cottioidei</taxon>
        <taxon>Cottales</taxon>
        <taxon>Liparidae</taxon>
        <taxon>Liparis</taxon>
    </lineage>
</organism>
<comment type="caution">
    <text evidence="1">The sequence shown here is derived from an EMBL/GenBank/DDBJ whole genome shotgun (WGS) entry which is preliminary data.</text>
</comment>
<dbReference type="Proteomes" id="UP000314294">
    <property type="component" value="Unassembled WGS sequence"/>
</dbReference>
<dbReference type="AlphaFoldDB" id="A0A4Z2FT09"/>
<evidence type="ECO:0000313" key="1">
    <source>
        <dbReference type="EMBL" id="TNN44010.1"/>
    </source>
</evidence>
<sequence length="109" mass="12180">MKLRVAAGANYRTWKRSWSPDPADPADPADPYPYLSYGDSNEKCSFLHSLHVVARQRRQSIQRDGARPPVDLLLILSSSPDCLIPFNWSSRPPHLIVSFPSTGPHALLT</sequence>
<name>A0A4Z2FT09_9TELE</name>
<evidence type="ECO:0000313" key="2">
    <source>
        <dbReference type="Proteomes" id="UP000314294"/>
    </source>
</evidence>
<reference evidence="1 2" key="1">
    <citation type="submission" date="2019-03" db="EMBL/GenBank/DDBJ databases">
        <title>First draft genome of Liparis tanakae, snailfish: a comprehensive survey of snailfish specific genes.</title>
        <authorList>
            <person name="Kim W."/>
            <person name="Song I."/>
            <person name="Jeong J.-H."/>
            <person name="Kim D."/>
            <person name="Kim S."/>
            <person name="Ryu S."/>
            <person name="Song J.Y."/>
            <person name="Lee S.K."/>
        </authorList>
    </citation>
    <scope>NUCLEOTIDE SEQUENCE [LARGE SCALE GENOMIC DNA]</scope>
    <source>
        <tissue evidence="1">Muscle</tissue>
    </source>
</reference>
<gene>
    <name evidence="1" type="ORF">EYF80_045804</name>
</gene>
<accession>A0A4Z2FT09</accession>